<dbReference type="AlphaFoldDB" id="A0AAD8VMD5"/>
<evidence type="ECO:0000313" key="1">
    <source>
        <dbReference type="EMBL" id="KAK1610085.1"/>
    </source>
</evidence>
<proteinExistence type="predicted"/>
<gene>
    <name evidence="1" type="ORF">QYE76_033758</name>
</gene>
<name>A0AAD8VMD5_LOLMU</name>
<dbReference type="PANTHER" id="PTHR33377:SF62">
    <property type="entry name" value="OS10G0133166 PROTEIN"/>
    <property type="match status" value="1"/>
</dbReference>
<dbReference type="Proteomes" id="UP001231189">
    <property type="component" value="Unassembled WGS sequence"/>
</dbReference>
<keyword evidence="2" id="KW-1185">Reference proteome</keyword>
<sequence length="157" mass="17934">MDIKVCFGVLPLPLSTTTLSALASFCLSSFARNLEPLRQLLLRVHCVIEEAEGRYFTNSRMVLHLNMLKEAMHRGSEHRWSVEASGSYTMAFPIICRIGSKEVQTALETLESATTEMNKFIKLLTGCERMFRGQSSCYLYMDNFMFGRQVELFLTKN</sequence>
<reference evidence="1" key="1">
    <citation type="submission" date="2023-07" db="EMBL/GenBank/DDBJ databases">
        <title>A chromosome-level genome assembly of Lolium multiflorum.</title>
        <authorList>
            <person name="Chen Y."/>
            <person name="Copetti D."/>
            <person name="Kolliker R."/>
            <person name="Studer B."/>
        </authorList>
    </citation>
    <scope>NUCLEOTIDE SEQUENCE</scope>
    <source>
        <strain evidence="1">02402/16</strain>
        <tissue evidence="1">Leaf</tissue>
    </source>
</reference>
<dbReference type="EMBL" id="JAUUTY010000007">
    <property type="protein sequence ID" value="KAK1610085.1"/>
    <property type="molecule type" value="Genomic_DNA"/>
</dbReference>
<evidence type="ECO:0000313" key="2">
    <source>
        <dbReference type="Proteomes" id="UP001231189"/>
    </source>
</evidence>
<organism evidence="1 2">
    <name type="scientific">Lolium multiflorum</name>
    <name type="common">Italian ryegrass</name>
    <name type="synonym">Lolium perenne subsp. multiflorum</name>
    <dbReference type="NCBI Taxonomy" id="4521"/>
    <lineage>
        <taxon>Eukaryota</taxon>
        <taxon>Viridiplantae</taxon>
        <taxon>Streptophyta</taxon>
        <taxon>Embryophyta</taxon>
        <taxon>Tracheophyta</taxon>
        <taxon>Spermatophyta</taxon>
        <taxon>Magnoliopsida</taxon>
        <taxon>Liliopsida</taxon>
        <taxon>Poales</taxon>
        <taxon>Poaceae</taxon>
        <taxon>BOP clade</taxon>
        <taxon>Pooideae</taxon>
        <taxon>Poodae</taxon>
        <taxon>Poeae</taxon>
        <taxon>Poeae Chloroplast Group 2 (Poeae type)</taxon>
        <taxon>Loliodinae</taxon>
        <taxon>Loliinae</taxon>
        <taxon>Lolium</taxon>
    </lineage>
</organism>
<dbReference type="PANTHER" id="PTHR33377">
    <property type="entry name" value="OS10G0134700 PROTEIN-RELATED"/>
    <property type="match status" value="1"/>
</dbReference>
<protein>
    <submittedName>
        <fullName evidence="1">Uncharacterized protein</fullName>
    </submittedName>
</protein>
<comment type="caution">
    <text evidence="1">The sequence shown here is derived from an EMBL/GenBank/DDBJ whole genome shotgun (WGS) entry which is preliminary data.</text>
</comment>
<accession>A0AAD8VMD5</accession>